<evidence type="ECO:0008006" key="8">
    <source>
        <dbReference type="Google" id="ProtNLM"/>
    </source>
</evidence>
<evidence type="ECO:0000256" key="5">
    <source>
        <dbReference type="SAM" id="Phobius"/>
    </source>
</evidence>
<comment type="caution">
    <text evidence="6">The sequence shown here is derived from an EMBL/GenBank/DDBJ whole genome shotgun (WGS) entry which is preliminary data.</text>
</comment>
<dbReference type="Pfam" id="PF08507">
    <property type="entry name" value="COPI_assoc"/>
    <property type="match status" value="1"/>
</dbReference>
<sequence length="135" mass="15221">MVDIKYPTLPKKWDRWLKTCSLVMAVFLILIGVFGLIPPSITDPINIILPVYYILFGLFIVGSELRLKSIVDKFLFIKGHIGRGFFYMFVATLCLSKNSLINYAIAIALFGTGILYISCYCGLKENQTDVSVIDQ</sequence>
<comment type="subcellular location">
    <subcellularLocation>
        <location evidence="1">Membrane</location>
        <topology evidence="1">Multi-pass membrane protein</topology>
    </subcellularLocation>
</comment>
<dbReference type="GO" id="GO:0016020">
    <property type="term" value="C:membrane"/>
    <property type="evidence" value="ECO:0007669"/>
    <property type="project" value="UniProtKB-SubCell"/>
</dbReference>
<evidence type="ECO:0000256" key="1">
    <source>
        <dbReference type="ARBA" id="ARBA00004141"/>
    </source>
</evidence>
<evidence type="ECO:0000313" key="7">
    <source>
        <dbReference type="Proteomes" id="UP001162131"/>
    </source>
</evidence>
<feature type="transmembrane region" description="Helical" evidence="5">
    <location>
        <begin position="47"/>
        <end position="67"/>
    </location>
</feature>
<dbReference type="EMBL" id="CAJZBQ010000047">
    <property type="protein sequence ID" value="CAG9329028.1"/>
    <property type="molecule type" value="Genomic_DNA"/>
</dbReference>
<accession>A0AAU9JSP6</accession>
<dbReference type="PANTHER" id="PTHR28128:SF3">
    <property type="entry name" value="CHROMOSOME UNDETERMINED SCAFFOLD_46, WHOLE GENOME SHOTGUN SEQUENCE"/>
    <property type="match status" value="1"/>
</dbReference>
<reference evidence="6" key="1">
    <citation type="submission" date="2021-09" db="EMBL/GenBank/DDBJ databases">
        <authorList>
            <consortium name="AG Swart"/>
            <person name="Singh M."/>
            <person name="Singh A."/>
            <person name="Seah K."/>
            <person name="Emmerich C."/>
        </authorList>
    </citation>
    <scope>NUCLEOTIDE SEQUENCE</scope>
    <source>
        <strain evidence="6">ATCC30299</strain>
    </source>
</reference>
<keyword evidence="2 5" id="KW-0812">Transmembrane</keyword>
<feature type="transmembrane region" description="Helical" evidence="5">
    <location>
        <begin position="101"/>
        <end position="123"/>
    </location>
</feature>
<keyword evidence="3 5" id="KW-1133">Transmembrane helix</keyword>
<dbReference type="PANTHER" id="PTHR28128">
    <property type="entry name" value="GOLGI APPARATUS MEMBRANE PROTEIN TVP15"/>
    <property type="match status" value="1"/>
</dbReference>
<protein>
    <recommendedName>
        <fullName evidence="8">COPI associated protein</fullName>
    </recommendedName>
</protein>
<name>A0AAU9JSP6_9CILI</name>
<dbReference type="AlphaFoldDB" id="A0AAU9JSP6"/>
<evidence type="ECO:0000313" key="6">
    <source>
        <dbReference type="EMBL" id="CAG9329028.1"/>
    </source>
</evidence>
<organism evidence="6 7">
    <name type="scientific">Blepharisma stoltei</name>
    <dbReference type="NCBI Taxonomy" id="1481888"/>
    <lineage>
        <taxon>Eukaryota</taxon>
        <taxon>Sar</taxon>
        <taxon>Alveolata</taxon>
        <taxon>Ciliophora</taxon>
        <taxon>Postciliodesmatophora</taxon>
        <taxon>Heterotrichea</taxon>
        <taxon>Heterotrichida</taxon>
        <taxon>Blepharismidae</taxon>
        <taxon>Blepharisma</taxon>
    </lineage>
</organism>
<proteinExistence type="predicted"/>
<keyword evidence="7" id="KW-1185">Reference proteome</keyword>
<dbReference type="InterPro" id="IPR013714">
    <property type="entry name" value="Golgi_TVP15"/>
</dbReference>
<dbReference type="Proteomes" id="UP001162131">
    <property type="component" value="Unassembled WGS sequence"/>
</dbReference>
<evidence type="ECO:0000256" key="4">
    <source>
        <dbReference type="ARBA" id="ARBA00023136"/>
    </source>
</evidence>
<feature type="transmembrane region" description="Helical" evidence="5">
    <location>
        <begin position="74"/>
        <end position="95"/>
    </location>
</feature>
<keyword evidence="4 5" id="KW-0472">Membrane</keyword>
<evidence type="ECO:0000256" key="2">
    <source>
        <dbReference type="ARBA" id="ARBA00022692"/>
    </source>
</evidence>
<evidence type="ECO:0000256" key="3">
    <source>
        <dbReference type="ARBA" id="ARBA00022989"/>
    </source>
</evidence>
<gene>
    <name evidence="6" type="ORF">BSTOLATCC_MIC47864</name>
</gene>
<feature type="transmembrane region" description="Helical" evidence="5">
    <location>
        <begin position="21"/>
        <end position="41"/>
    </location>
</feature>